<name>B7CBB9_9FIRM</name>
<proteinExistence type="predicted"/>
<keyword evidence="2" id="KW-1185">Reference proteome</keyword>
<accession>B7CBB9</accession>
<dbReference type="EMBL" id="ABYT01000080">
    <property type="protein sequence ID" value="EEC89940.1"/>
    <property type="molecule type" value="Genomic_DNA"/>
</dbReference>
<sequence>MKISILPLNKVIIDAFDIDKMLYGILIFIVEIHSVSLYNTYRERLLEKQWLL</sequence>
<dbReference type="Proteomes" id="UP000004315">
    <property type="component" value="Unassembled WGS sequence"/>
</dbReference>
<protein>
    <submittedName>
        <fullName evidence="1">Uncharacterized protein</fullName>
    </submittedName>
</protein>
<dbReference type="HOGENOM" id="CLU_3080635_0_0_9"/>
<evidence type="ECO:0000313" key="1">
    <source>
        <dbReference type="EMBL" id="EEC89940.1"/>
    </source>
</evidence>
<reference evidence="1 2" key="1">
    <citation type="submission" date="2008-10" db="EMBL/GenBank/DDBJ databases">
        <authorList>
            <person name="Fulton L."/>
            <person name="Clifton S."/>
            <person name="Fulton B."/>
            <person name="Xu J."/>
            <person name="Minx P."/>
            <person name="Pepin K.H."/>
            <person name="Johnson M."/>
            <person name="Bhonagiri V."/>
            <person name="Nash W.E."/>
            <person name="Mardis E.R."/>
            <person name="Wilson R.K."/>
        </authorList>
    </citation>
    <scope>NUCLEOTIDE SEQUENCE [LARGE SCALE GENOMIC DNA]</scope>
    <source>
        <strain evidence="1 2">DSM 3989</strain>
    </source>
</reference>
<dbReference type="AlphaFoldDB" id="B7CBB9"/>
<reference evidence="1 2" key="2">
    <citation type="submission" date="2008-11" db="EMBL/GenBank/DDBJ databases">
        <title>Draft genome sequence of Eubacterium biforme (DSM 3989).</title>
        <authorList>
            <person name="Sudarsanam P."/>
            <person name="Ley R."/>
            <person name="Guruge J."/>
            <person name="Turnbaugh P.J."/>
            <person name="Mahowald M."/>
            <person name="Liep D."/>
            <person name="Gordon J."/>
        </authorList>
    </citation>
    <scope>NUCLEOTIDE SEQUENCE [LARGE SCALE GENOMIC DNA]</scope>
    <source>
        <strain evidence="1 2">DSM 3989</strain>
    </source>
</reference>
<organism evidence="1 2">
    <name type="scientific">Holdemanella biformis DSM 3989</name>
    <dbReference type="NCBI Taxonomy" id="518637"/>
    <lineage>
        <taxon>Bacteria</taxon>
        <taxon>Bacillati</taxon>
        <taxon>Bacillota</taxon>
        <taxon>Erysipelotrichia</taxon>
        <taxon>Erysipelotrichales</taxon>
        <taxon>Erysipelotrichaceae</taxon>
        <taxon>Holdemanella</taxon>
    </lineage>
</organism>
<comment type="caution">
    <text evidence="1">The sequence shown here is derived from an EMBL/GenBank/DDBJ whole genome shotgun (WGS) entry which is preliminary data.</text>
</comment>
<evidence type="ECO:0000313" key="2">
    <source>
        <dbReference type="Proteomes" id="UP000004315"/>
    </source>
</evidence>
<gene>
    <name evidence="1" type="ORF">EUBIFOR_01494</name>
</gene>